<dbReference type="RefSeq" id="WP_224055902.1">
    <property type="nucleotide sequence ID" value="NZ_AP025145.1"/>
</dbReference>
<protein>
    <submittedName>
        <fullName evidence="2">Uncharacterized protein</fullName>
    </submittedName>
</protein>
<accession>A0AAV5NQC0</accession>
<evidence type="ECO:0000256" key="1">
    <source>
        <dbReference type="SAM" id="Phobius"/>
    </source>
</evidence>
<reference evidence="3" key="1">
    <citation type="journal article" date="2019" name="Int. J. Syst. Evol. Microbiol.">
        <title>The Global Catalogue of Microorganisms (GCM) 10K type strain sequencing project: providing services to taxonomists for standard genome sequencing and annotation.</title>
        <authorList>
            <consortium name="The Broad Institute Genomics Platform"/>
            <consortium name="The Broad Institute Genome Sequencing Center for Infectious Disease"/>
            <person name="Wu L."/>
            <person name="Ma J."/>
        </authorList>
    </citation>
    <scope>NUCLEOTIDE SEQUENCE [LARGE SCALE GENOMIC DNA]</scope>
    <source>
        <strain evidence="3">NBRC 15640</strain>
    </source>
</reference>
<name>A0AAV5NQC0_9VIBR</name>
<proteinExistence type="predicted"/>
<keyword evidence="1" id="KW-0812">Transmembrane</keyword>
<comment type="caution">
    <text evidence="2">The sequence shown here is derived from an EMBL/GenBank/DDBJ whole genome shotgun (WGS) entry which is preliminary data.</text>
</comment>
<sequence>MELIKRLMMFGVYVPFQMAFSYLMAPILATILLFGGMGFLFIILGYEDGVKVFLNSMKQRQVRQKEKLIS</sequence>
<dbReference type="EMBL" id="BSNX01000019">
    <property type="protein sequence ID" value="GLQ72663.1"/>
    <property type="molecule type" value="Genomic_DNA"/>
</dbReference>
<keyword evidence="1" id="KW-0472">Membrane</keyword>
<keyword evidence="1" id="KW-1133">Transmembrane helix</keyword>
<feature type="transmembrane region" description="Helical" evidence="1">
    <location>
        <begin position="20"/>
        <end position="46"/>
    </location>
</feature>
<keyword evidence="3" id="KW-1185">Reference proteome</keyword>
<gene>
    <name evidence="2" type="ORF">GCM10007932_20230</name>
</gene>
<dbReference type="AlphaFoldDB" id="A0AAV5NQC0"/>
<evidence type="ECO:0000313" key="3">
    <source>
        <dbReference type="Proteomes" id="UP001156690"/>
    </source>
</evidence>
<dbReference type="Proteomes" id="UP001156690">
    <property type="component" value="Unassembled WGS sequence"/>
</dbReference>
<evidence type="ECO:0000313" key="2">
    <source>
        <dbReference type="EMBL" id="GLQ72663.1"/>
    </source>
</evidence>
<organism evidence="2 3">
    <name type="scientific">Vibrio penaeicida</name>
    <dbReference type="NCBI Taxonomy" id="104609"/>
    <lineage>
        <taxon>Bacteria</taxon>
        <taxon>Pseudomonadati</taxon>
        <taxon>Pseudomonadota</taxon>
        <taxon>Gammaproteobacteria</taxon>
        <taxon>Vibrionales</taxon>
        <taxon>Vibrionaceae</taxon>
        <taxon>Vibrio</taxon>
    </lineage>
</organism>